<organism evidence="1">
    <name type="scientific">marine sediment metagenome</name>
    <dbReference type="NCBI Taxonomy" id="412755"/>
    <lineage>
        <taxon>unclassified sequences</taxon>
        <taxon>metagenomes</taxon>
        <taxon>ecological metagenomes</taxon>
    </lineage>
</organism>
<feature type="non-terminal residue" evidence="1">
    <location>
        <position position="212"/>
    </location>
</feature>
<dbReference type="EMBL" id="BART01034446">
    <property type="protein sequence ID" value="GAH17348.1"/>
    <property type="molecule type" value="Genomic_DNA"/>
</dbReference>
<feature type="non-terminal residue" evidence="1">
    <location>
        <position position="1"/>
    </location>
</feature>
<accession>X1F982</accession>
<dbReference type="AlphaFoldDB" id="X1F982"/>
<reference evidence="1" key="1">
    <citation type="journal article" date="2014" name="Front. Microbiol.">
        <title>High frequency of phylogenetically diverse reductive dehalogenase-homologous genes in deep subseafloor sedimentary metagenomes.</title>
        <authorList>
            <person name="Kawai M."/>
            <person name="Futagami T."/>
            <person name="Toyoda A."/>
            <person name="Takaki Y."/>
            <person name="Nishi S."/>
            <person name="Hori S."/>
            <person name="Arai W."/>
            <person name="Tsubouchi T."/>
            <person name="Morono Y."/>
            <person name="Uchiyama I."/>
            <person name="Ito T."/>
            <person name="Fujiyama A."/>
            <person name="Inagaki F."/>
            <person name="Takami H."/>
        </authorList>
    </citation>
    <scope>NUCLEOTIDE SEQUENCE</scope>
    <source>
        <strain evidence="1">Expedition CK06-06</strain>
    </source>
</reference>
<comment type="caution">
    <text evidence="1">The sequence shown here is derived from an EMBL/GenBank/DDBJ whole genome shotgun (WGS) entry which is preliminary data.</text>
</comment>
<evidence type="ECO:0000313" key="1">
    <source>
        <dbReference type="EMBL" id="GAH17348.1"/>
    </source>
</evidence>
<sequence>PATATNLSRWQIKLGYHIFNYTENVTIPQSCWDADPDTLMFRLTSNASSTGQINAESTGKCYNGTDWVTVITYTSLSTSSNVVCHADKQVDGVYAFDGDYNFASLYRDDVNQWCLAIVRSGGAANTGKLFEEAMFWRLATNASTSHSFLNNNTLPEGNYSIIATCTDGSTTDETELWFVIDETPPALTTNIINNKMIIVWTVRQIYDRPFTL</sequence>
<name>X1F982_9ZZZZ</name>
<gene>
    <name evidence="1" type="ORF">S01H4_58864</name>
</gene>
<proteinExistence type="predicted"/>
<protein>
    <submittedName>
        <fullName evidence="1">Uncharacterized protein</fullName>
    </submittedName>
</protein>